<sequence length="52" mass="5613">MLEQMVKEAVSHIPAPRDGRDYDPEVLKQAVNDAVANIPVPADGKSITPDDV</sequence>
<evidence type="ECO:0000256" key="1">
    <source>
        <dbReference type="SAM" id="MobiDB-lite"/>
    </source>
</evidence>
<reference evidence="2 3" key="1">
    <citation type="submission" date="2012-06" db="EMBL/GenBank/DDBJ databases">
        <title>Genomic anatomy of Escherichia coli O157:H7 outbreaks.</title>
        <authorList>
            <person name="Eppinger M."/>
            <person name="Daugherty S."/>
            <person name="Agrawal S."/>
            <person name="Galens K."/>
            <person name="Tallon L."/>
            <person name="Shefchek K."/>
            <person name="Parankush S."/>
            <person name="Cebula T.A."/>
            <person name="Feng P."/>
            <person name="Soderlund R."/>
            <person name="Mammel M.K."/>
            <person name="DebRoy C."/>
            <person name="Dudley E.G."/>
            <person name="Tarr P.I."/>
            <person name="Fraser-Liggett C."/>
            <person name="Ravel J."/>
        </authorList>
    </citation>
    <scope>NUCLEOTIDE SEQUENCE [LARGE SCALE GENOMIC DNA]</scope>
    <source>
        <strain evidence="2 3">EC1870</strain>
    </source>
</reference>
<gene>
    <name evidence="2" type="ORF">ECEC1870_6049</name>
</gene>
<evidence type="ECO:0000313" key="3">
    <source>
        <dbReference type="Proteomes" id="UP000006789"/>
    </source>
</evidence>
<protein>
    <submittedName>
        <fullName evidence="2">Portal domain protein</fullName>
    </submittedName>
</protein>
<accession>A0AAV3HGT4</accession>
<proteinExistence type="predicted"/>
<dbReference type="Proteomes" id="UP000006789">
    <property type="component" value="Unassembled WGS sequence"/>
</dbReference>
<dbReference type="EMBL" id="AMVG01000003">
    <property type="protein sequence ID" value="EKJ54505.1"/>
    <property type="molecule type" value="Genomic_DNA"/>
</dbReference>
<feature type="region of interest" description="Disordered" evidence="1">
    <location>
        <begin position="1"/>
        <end position="23"/>
    </location>
</feature>
<feature type="non-terminal residue" evidence="2">
    <location>
        <position position="52"/>
    </location>
</feature>
<evidence type="ECO:0000313" key="2">
    <source>
        <dbReference type="EMBL" id="EKJ54505.1"/>
    </source>
</evidence>
<name>A0AAV3HGT4_ECOLX</name>
<dbReference type="AlphaFoldDB" id="A0AAV3HGT4"/>
<organism evidence="2 3">
    <name type="scientific">Escherichia coli EC1870</name>
    <dbReference type="NCBI Taxonomy" id="1005554"/>
    <lineage>
        <taxon>Bacteria</taxon>
        <taxon>Pseudomonadati</taxon>
        <taxon>Pseudomonadota</taxon>
        <taxon>Gammaproteobacteria</taxon>
        <taxon>Enterobacterales</taxon>
        <taxon>Enterobacteriaceae</taxon>
        <taxon>Escherichia</taxon>
    </lineage>
</organism>
<comment type="caution">
    <text evidence="2">The sequence shown here is derived from an EMBL/GenBank/DDBJ whole genome shotgun (WGS) entry which is preliminary data.</text>
</comment>